<sequence>MSSNCAKLSQLRMNTARFHHFYQGRTKADTRSIFRPKPQHLPNQHLTPHTTTNRLLSFNGWSKHSTNTITKVVSEAERIVGFPTSFLNLRALLSEELSAVALHLRKLVRTKHPLLKTARGILFDSKHNVQTRGLIVLLYSKSIAHHRTASMNCNDIYSSQRSLAELTELIHTAFLVHRGLIDVDILVKIDEKNLRSEMELGNKMAVLSGDFLLANACVALSELKHSKVVEMMSSAIEDLSHGFFVLPESGDSPHISLDDLPTSRVQWED</sequence>
<evidence type="ECO:0000313" key="3">
    <source>
        <dbReference type="Proteomes" id="UP000007875"/>
    </source>
</evidence>
<dbReference type="InterPro" id="IPR008949">
    <property type="entry name" value="Isoprenoid_synthase_dom_sf"/>
</dbReference>
<keyword evidence="3" id="KW-1185">Reference proteome</keyword>
<comment type="similarity">
    <text evidence="1">Belongs to the FPP/GGPP synthase family.</text>
</comment>
<dbReference type="Gene3D" id="1.10.600.10">
    <property type="entry name" value="Farnesyl Diphosphate Synthase"/>
    <property type="match status" value="1"/>
</dbReference>
<reference evidence="2" key="2">
    <citation type="submission" date="2025-08" db="UniProtKB">
        <authorList>
            <consortium name="Ensembl"/>
        </authorList>
    </citation>
    <scope>IDENTIFICATION</scope>
</reference>
<protein>
    <recommendedName>
        <fullName evidence="4">Decaprenyl-diphosphate synthase subunit 2</fullName>
    </recommendedName>
</protein>
<keyword evidence="1" id="KW-0808">Transferase</keyword>
<dbReference type="Proteomes" id="UP000007875">
    <property type="component" value="Unassembled WGS sequence"/>
</dbReference>
<dbReference type="GO" id="GO:0006744">
    <property type="term" value="P:ubiquinone biosynthetic process"/>
    <property type="evidence" value="ECO:0007669"/>
    <property type="project" value="TreeGrafter"/>
</dbReference>
<organism evidence="2 3">
    <name type="scientific">Ciona savignyi</name>
    <name type="common">Pacific transparent sea squirt</name>
    <dbReference type="NCBI Taxonomy" id="51511"/>
    <lineage>
        <taxon>Eukaryota</taxon>
        <taxon>Metazoa</taxon>
        <taxon>Chordata</taxon>
        <taxon>Tunicata</taxon>
        <taxon>Ascidiacea</taxon>
        <taxon>Phlebobranchia</taxon>
        <taxon>Cionidae</taxon>
        <taxon>Ciona</taxon>
    </lineage>
</organism>
<dbReference type="SUPFAM" id="SSF48576">
    <property type="entry name" value="Terpenoid synthases"/>
    <property type="match status" value="1"/>
</dbReference>
<dbReference type="GO" id="GO:0005739">
    <property type="term" value="C:mitochondrion"/>
    <property type="evidence" value="ECO:0007669"/>
    <property type="project" value="TreeGrafter"/>
</dbReference>
<name>H2YX86_CIOSA</name>
<dbReference type="PANTHER" id="PTHR12001">
    <property type="entry name" value="GERANYLGERANYL PYROPHOSPHATE SYNTHASE"/>
    <property type="match status" value="1"/>
</dbReference>
<dbReference type="GO" id="GO:0004659">
    <property type="term" value="F:prenyltransferase activity"/>
    <property type="evidence" value="ECO:0007669"/>
    <property type="project" value="InterPro"/>
</dbReference>
<dbReference type="Ensembl" id="ENSCSAVT00000010068.1">
    <property type="protein sequence ID" value="ENSCSAVP00000009947.1"/>
    <property type="gene ID" value="ENSCSAVG00000005861.1"/>
</dbReference>
<evidence type="ECO:0000313" key="2">
    <source>
        <dbReference type="Ensembl" id="ENSCSAVP00000009947.1"/>
    </source>
</evidence>
<dbReference type="GO" id="GO:1990234">
    <property type="term" value="C:transferase complex"/>
    <property type="evidence" value="ECO:0007669"/>
    <property type="project" value="TreeGrafter"/>
</dbReference>
<dbReference type="GeneTree" id="ENSGT00940000153498"/>
<accession>H2YX86</accession>
<dbReference type="HOGENOM" id="CLU_1036363_0_0_1"/>
<reference evidence="2" key="3">
    <citation type="submission" date="2025-09" db="UniProtKB">
        <authorList>
            <consortium name="Ensembl"/>
        </authorList>
    </citation>
    <scope>IDENTIFICATION</scope>
</reference>
<evidence type="ECO:0008006" key="4">
    <source>
        <dbReference type="Google" id="ProtNLM"/>
    </source>
</evidence>
<dbReference type="GO" id="GO:0008299">
    <property type="term" value="P:isoprenoid biosynthetic process"/>
    <property type="evidence" value="ECO:0007669"/>
    <property type="project" value="InterPro"/>
</dbReference>
<proteinExistence type="inferred from homology"/>
<dbReference type="InterPro" id="IPR000092">
    <property type="entry name" value="Polyprenyl_synt"/>
</dbReference>
<dbReference type="AlphaFoldDB" id="H2YX86"/>
<evidence type="ECO:0000256" key="1">
    <source>
        <dbReference type="RuleBase" id="RU004466"/>
    </source>
</evidence>
<reference evidence="3" key="1">
    <citation type="submission" date="2003-08" db="EMBL/GenBank/DDBJ databases">
        <authorList>
            <person name="Birren B."/>
            <person name="Nusbaum C."/>
            <person name="Abebe A."/>
            <person name="Abouelleil A."/>
            <person name="Adekoya E."/>
            <person name="Ait-zahra M."/>
            <person name="Allen N."/>
            <person name="Allen T."/>
            <person name="An P."/>
            <person name="Anderson M."/>
            <person name="Anderson S."/>
            <person name="Arachchi H."/>
            <person name="Armbruster J."/>
            <person name="Bachantsang P."/>
            <person name="Baldwin J."/>
            <person name="Barry A."/>
            <person name="Bayul T."/>
            <person name="Blitshsteyn B."/>
            <person name="Bloom T."/>
            <person name="Blye J."/>
            <person name="Boguslavskiy L."/>
            <person name="Borowsky M."/>
            <person name="Boukhgalter B."/>
            <person name="Brunache A."/>
            <person name="Butler J."/>
            <person name="Calixte N."/>
            <person name="Calvo S."/>
            <person name="Camarata J."/>
            <person name="Campo K."/>
            <person name="Chang J."/>
            <person name="Cheshatsang Y."/>
            <person name="Citroen M."/>
            <person name="Collymore A."/>
            <person name="Considine T."/>
            <person name="Cook A."/>
            <person name="Cooke P."/>
            <person name="Corum B."/>
            <person name="Cuomo C."/>
            <person name="David R."/>
            <person name="Dawoe T."/>
            <person name="Degray S."/>
            <person name="Dodge S."/>
            <person name="Dooley K."/>
            <person name="Dorje P."/>
            <person name="Dorjee K."/>
            <person name="Dorris L."/>
            <person name="Duffey N."/>
            <person name="Dupes A."/>
            <person name="Elkins T."/>
            <person name="Engels R."/>
            <person name="Erickson J."/>
            <person name="Farina A."/>
            <person name="Faro S."/>
            <person name="Ferreira P."/>
            <person name="Fischer H."/>
            <person name="Fitzgerald M."/>
            <person name="Foley K."/>
            <person name="Gage D."/>
            <person name="Galagan J."/>
            <person name="Gearin G."/>
            <person name="Gnerre S."/>
            <person name="Gnirke A."/>
            <person name="Goyette A."/>
            <person name="Graham J."/>
            <person name="Grandbois E."/>
            <person name="Gyaltsen K."/>
            <person name="Hafez N."/>
            <person name="Hagopian D."/>
            <person name="Hagos B."/>
            <person name="Hall J."/>
            <person name="Hatcher B."/>
            <person name="Heller A."/>
            <person name="Higgins H."/>
            <person name="Honan T."/>
            <person name="Horn A."/>
            <person name="Houde N."/>
            <person name="Hughes L."/>
            <person name="Hulme W."/>
            <person name="Husby E."/>
            <person name="Iliev I."/>
            <person name="Jaffe D."/>
            <person name="Jones C."/>
            <person name="Kamal M."/>
            <person name="Kamat A."/>
            <person name="Kamvysselis M."/>
            <person name="Karlsson E."/>
            <person name="Kells C."/>
            <person name="Kieu A."/>
            <person name="Kisner P."/>
            <person name="Kodira C."/>
            <person name="Kulbokas E."/>
            <person name="Labutti K."/>
            <person name="Lama D."/>
            <person name="Landers T."/>
            <person name="Leger J."/>
            <person name="Levine S."/>
            <person name="Lewis D."/>
            <person name="Lewis T."/>
            <person name="Lindblad-toh K."/>
            <person name="Liu X."/>
            <person name="Lokyitsang T."/>
            <person name="Lokyitsang Y."/>
            <person name="Lucien O."/>
            <person name="Lui A."/>
            <person name="Ma L.J."/>
            <person name="Mabbitt R."/>
            <person name="Macdonald J."/>
            <person name="Maclean C."/>
            <person name="Major J."/>
            <person name="Manning J."/>
            <person name="Marabella R."/>
            <person name="Maru K."/>
            <person name="Matthews C."/>
            <person name="Mauceli E."/>
            <person name="Mccarthy M."/>
            <person name="Mcdonough S."/>
            <person name="Mcghee T."/>
            <person name="Meldrim J."/>
            <person name="Meneus L."/>
            <person name="Mesirov J."/>
            <person name="Mihalev A."/>
            <person name="Mihova T."/>
            <person name="Mikkelsen T."/>
            <person name="Mlenga V."/>
            <person name="Moru K."/>
            <person name="Mozes J."/>
            <person name="Mulrain L."/>
            <person name="Munson G."/>
            <person name="Naylor J."/>
            <person name="Newes C."/>
            <person name="Nguyen C."/>
            <person name="Nguyen N."/>
            <person name="Nguyen T."/>
            <person name="Nicol R."/>
            <person name="Nielsen C."/>
            <person name="Nizzari M."/>
            <person name="Norbu C."/>
            <person name="Norbu N."/>
            <person name="O'donnell P."/>
            <person name="Okoawo O."/>
            <person name="O'leary S."/>
            <person name="Omotosho B."/>
            <person name="O'neill K."/>
            <person name="Osman S."/>
            <person name="Parker S."/>
            <person name="Perrin D."/>
            <person name="Phunkhang P."/>
            <person name="Piqani B."/>
            <person name="Purcell S."/>
            <person name="Rachupka T."/>
            <person name="Ramasamy U."/>
            <person name="Rameau R."/>
            <person name="Ray V."/>
            <person name="Raymond C."/>
            <person name="Retta R."/>
            <person name="Richardson S."/>
            <person name="Rise C."/>
            <person name="Rodriguez J."/>
            <person name="Rogers J."/>
            <person name="Rogov P."/>
            <person name="Rutman M."/>
            <person name="Schupbach R."/>
            <person name="Seaman C."/>
            <person name="Settipalli S."/>
            <person name="Sharpe T."/>
            <person name="Sheridan J."/>
            <person name="Sherpa N."/>
            <person name="Shi J."/>
            <person name="Smirnov S."/>
            <person name="Smith C."/>
            <person name="Sougnez C."/>
            <person name="Spencer B."/>
            <person name="Stalker J."/>
            <person name="Stange-thomann N."/>
            <person name="Stavropoulos S."/>
            <person name="Stetson K."/>
            <person name="Stone C."/>
            <person name="Stone S."/>
            <person name="Stubbs M."/>
            <person name="Talamas J."/>
            <person name="Tchuinga P."/>
            <person name="Tenzing P."/>
            <person name="Tesfaye S."/>
            <person name="Theodore J."/>
            <person name="Thoulutsang Y."/>
            <person name="Topham K."/>
            <person name="Towey S."/>
            <person name="Tsamla T."/>
            <person name="Tsomo N."/>
            <person name="Vallee D."/>
            <person name="Vassiliev H."/>
            <person name="Venkataraman V."/>
            <person name="Vinson J."/>
            <person name="Vo A."/>
            <person name="Wade C."/>
            <person name="Wang S."/>
            <person name="Wangchuk T."/>
            <person name="Wangdi T."/>
            <person name="Whittaker C."/>
            <person name="Wilkinson J."/>
            <person name="Wu Y."/>
            <person name="Wyman D."/>
            <person name="Yadav S."/>
            <person name="Yang S."/>
            <person name="Yang X."/>
            <person name="Yeager S."/>
            <person name="Yee E."/>
            <person name="Young G."/>
            <person name="Zainoun J."/>
            <person name="Zembeck L."/>
            <person name="Zimmer A."/>
            <person name="Zody M."/>
            <person name="Lander E."/>
        </authorList>
    </citation>
    <scope>NUCLEOTIDE SEQUENCE [LARGE SCALE GENOMIC DNA]</scope>
</reference>
<dbReference type="Pfam" id="PF00348">
    <property type="entry name" value="polyprenyl_synt"/>
    <property type="match status" value="1"/>
</dbReference>
<dbReference type="PANTHER" id="PTHR12001:SF55">
    <property type="entry name" value="ALL TRANS-POLYPRENYL-DIPHOSPHATE SYNTHASE PDSS2"/>
    <property type="match status" value="1"/>
</dbReference>